<feature type="chain" id="PRO_5043784705" description="Single domain major allergen protein" evidence="1">
    <location>
        <begin position="17"/>
        <end position="206"/>
    </location>
</feature>
<organism evidence="2 3">
    <name type="scientific">Euphydryas editha</name>
    <name type="common">Edith's checkerspot</name>
    <dbReference type="NCBI Taxonomy" id="104508"/>
    <lineage>
        <taxon>Eukaryota</taxon>
        <taxon>Metazoa</taxon>
        <taxon>Ecdysozoa</taxon>
        <taxon>Arthropoda</taxon>
        <taxon>Hexapoda</taxon>
        <taxon>Insecta</taxon>
        <taxon>Pterygota</taxon>
        <taxon>Neoptera</taxon>
        <taxon>Endopterygota</taxon>
        <taxon>Lepidoptera</taxon>
        <taxon>Glossata</taxon>
        <taxon>Ditrysia</taxon>
        <taxon>Papilionoidea</taxon>
        <taxon>Nymphalidae</taxon>
        <taxon>Nymphalinae</taxon>
        <taxon>Euphydryas</taxon>
    </lineage>
</organism>
<evidence type="ECO:0000313" key="2">
    <source>
        <dbReference type="EMBL" id="CAH2094641.1"/>
    </source>
</evidence>
<sequence length="206" mass="23751">MKVAVIILALVALGYSAPQPRVLFHEHFMDFTNIIMEEVGQEINELAEQYLQFEEFQVSIDYLGTPNFRNLVYEMEDLPEFKAVVEFLETHDIDIQYFVDVINSLVDGISRRSLRQEVSGRDMSSFIRDSIALFPNDRLTALYNEKVAEDEAFRLAMESFYSDEWDAIYSALWENETFLNEVATLKENGIDIEVVLLEAKAILGVN</sequence>
<proteinExistence type="predicted"/>
<keyword evidence="3" id="KW-1185">Reference proteome</keyword>
<name>A0AAU9U9L1_EUPED</name>
<evidence type="ECO:0008006" key="4">
    <source>
        <dbReference type="Google" id="ProtNLM"/>
    </source>
</evidence>
<dbReference type="PANTHER" id="PTHR21163:SF0">
    <property type="entry name" value="GH08205P-RELATED"/>
    <property type="match status" value="1"/>
</dbReference>
<keyword evidence="1" id="KW-0732">Signal</keyword>
<dbReference type="PANTHER" id="PTHR21163">
    <property type="entry name" value="PROTEIN G12"/>
    <property type="match status" value="1"/>
</dbReference>
<dbReference type="AlphaFoldDB" id="A0AAU9U9L1"/>
<evidence type="ECO:0000313" key="3">
    <source>
        <dbReference type="Proteomes" id="UP001153954"/>
    </source>
</evidence>
<dbReference type="EMBL" id="CAKOGL010000014">
    <property type="protein sequence ID" value="CAH2094641.1"/>
    <property type="molecule type" value="Genomic_DNA"/>
</dbReference>
<comment type="caution">
    <text evidence="2">The sequence shown here is derived from an EMBL/GenBank/DDBJ whole genome shotgun (WGS) entry which is preliminary data.</text>
</comment>
<protein>
    <recommendedName>
        <fullName evidence="4">Single domain major allergen protein</fullName>
    </recommendedName>
</protein>
<evidence type="ECO:0000256" key="1">
    <source>
        <dbReference type="SAM" id="SignalP"/>
    </source>
</evidence>
<reference evidence="2" key="1">
    <citation type="submission" date="2022-03" db="EMBL/GenBank/DDBJ databases">
        <authorList>
            <person name="Tunstrom K."/>
        </authorList>
    </citation>
    <scope>NUCLEOTIDE SEQUENCE</scope>
</reference>
<dbReference type="Proteomes" id="UP001153954">
    <property type="component" value="Unassembled WGS sequence"/>
</dbReference>
<gene>
    <name evidence="2" type="ORF">EEDITHA_LOCUS10186</name>
</gene>
<dbReference type="InterPro" id="IPR010629">
    <property type="entry name" value="Ins_allergen"/>
</dbReference>
<dbReference type="Pfam" id="PF06757">
    <property type="entry name" value="Ins_allergen_rp"/>
    <property type="match status" value="1"/>
</dbReference>
<accession>A0AAU9U9L1</accession>
<feature type="signal peptide" evidence="1">
    <location>
        <begin position="1"/>
        <end position="16"/>
    </location>
</feature>